<proteinExistence type="predicted"/>
<name>A0ABV2AV71_9EUKA</name>
<evidence type="ECO:0000313" key="2">
    <source>
        <dbReference type="Proteomes" id="UP001439008"/>
    </source>
</evidence>
<reference evidence="1 2" key="1">
    <citation type="journal article" date="2024" name="BMC Biol.">
        <title>Comparative genomics of Ascetosporea gives new insight into the evolutionary basis for animal parasitism in Rhizaria.</title>
        <authorList>
            <person name="Hiltunen Thoren M."/>
            <person name="Onut-Brannstrom I."/>
            <person name="Alfjorden A."/>
            <person name="Peckova H."/>
            <person name="Swords F."/>
            <person name="Hooper C."/>
            <person name="Holzer A.S."/>
            <person name="Bass D."/>
            <person name="Burki F."/>
        </authorList>
    </citation>
    <scope>NUCLEOTIDE SEQUENCE [LARGE SCALE GENOMIC DNA]</scope>
    <source>
        <strain evidence="1">20-A016</strain>
    </source>
</reference>
<gene>
    <name evidence="1" type="ORF">MHBO_005163</name>
</gene>
<dbReference type="Proteomes" id="UP001439008">
    <property type="component" value="Unassembled WGS sequence"/>
</dbReference>
<protein>
    <submittedName>
        <fullName evidence="1">Uncharacterized protein</fullName>
    </submittedName>
</protein>
<accession>A0ABV2AV71</accession>
<keyword evidence="2" id="KW-1185">Reference proteome</keyword>
<dbReference type="EMBL" id="JBDODL010006932">
    <property type="protein sequence ID" value="MES1923569.1"/>
    <property type="molecule type" value="Genomic_DNA"/>
</dbReference>
<organism evidence="1 2">
    <name type="scientific">Bonamia ostreae</name>
    <dbReference type="NCBI Taxonomy" id="126728"/>
    <lineage>
        <taxon>Eukaryota</taxon>
        <taxon>Sar</taxon>
        <taxon>Rhizaria</taxon>
        <taxon>Endomyxa</taxon>
        <taxon>Ascetosporea</taxon>
        <taxon>Haplosporida</taxon>
        <taxon>Bonamia</taxon>
    </lineage>
</organism>
<comment type="caution">
    <text evidence="1">The sequence shown here is derived from an EMBL/GenBank/DDBJ whole genome shotgun (WGS) entry which is preliminary data.</text>
</comment>
<sequence>MNNELENLLHLRSILQQNENFEKLKLINIKIAEILKKTNISDNKKMSDYIFEEMENDLLNDDFSIFRDFDKKQTEKQTENKLKLDDLMSNIDLKQILYSDNESNTISDNNKMEISNNNNAKFEPASNLTTLNLNKNNKLKKSKNSKINGCDDKLVEAIKNGF</sequence>
<evidence type="ECO:0000313" key="1">
    <source>
        <dbReference type="EMBL" id="MES1923569.1"/>
    </source>
</evidence>